<feature type="compositionally biased region" description="Basic and acidic residues" evidence="1">
    <location>
        <begin position="113"/>
        <end position="144"/>
    </location>
</feature>
<protein>
    <submittedName>
        <fullName evidence="2">Uncharacterized protein</fullName>
    </submittedName>
</protein>
<gene>
    <name evidence="2" type="ORF">K431DRAFT_302766</name>
</gene>
<keyword evidence="3" id="KW-1185">Reference proteome</keyword>
<feature type="region of interest" description="Disordered" evidence="1">
    <location>
        <begin position="22"/>
        <end position="329"/>
    </location>
</feature>
<dbReference type="AlphaFoldDB" id="A0A9P4UQU4"/>
<accession>A0A9P4UQU4</accession>
<feature type="compositionally biased region" description="Basic and acidic residues" evidence="1">
    <location>
        <begin position="72"/>
        <end position="85"/>
    </location>
</feature>
<dbReference type="OrthoDB" id="3800349at2759"/>
<feature type="compositionally biased region" description="Pro residues" evidence="1">
    <location>
        <begin position="147"/>
        <end position="161"/>
    </location>
</feature>
<dbReference type="EMBL" id="MU003784">
    <property type="protein sequence ID" value="KAF2722158.1"/>
    <property type="molecule type" value="Genomic_DNA"/>
</dbReference>
<organism evidence="2 3">
    <name type="scientific">Polychaeton citri CBS 116435</name>
    <dbReference type="NCBI Taxonomy" id="1314669"/>
    <lineage>
        <taxon>Eukaryota</taxon>
        <taxon>Fungi</taxon>
        <taxon>Dikarya</taxon>
        <taxon>Ascomycota</taxon>
        <taxon>Pezizomycotina</taxon>
        <taxon>Dothideomycetes</taxon>
        <taxon>Dothideomycetidae</taxon>
        <taxon>Capnodiales</taxon>
        <taxon>Capnodiaceae</taxon>
        <taxon>Polychaeton</taxon>
    </lineage>
</organism>
<proteinExistence type="predicted"/>
<evidence type="ECO:0000256" key="1">
    <source>
        <dbReference type="SAM" id="MobiDB-lite"/>
    </source>
</evidence>
<feature type="compositionally biased region" description="Basic residues" evidence="1">
    <location>
        <begin position="98"/>
        <end position="112"/>
    </location>
</feature>
<evidence type="ECO:0000313" key="3">
    <source>
        <dbReference type="Proteomes" id="UP000799441"/>
    </source>
</evidence>
<evidence type="ECO:0000313" key="2">
    <source>
        <dbReference type="EMBL" id="KAF2722158.1"/>
    </source>
</evidence>
<dbReference type="Proteomes" id="UP000799441">
    <property type="component" value="Unassembled WGS sequence"/>
</dbReference>
<reference evidence="2" key="1">
    <citation type="journal article" date="2020" name="Stud. Mycol.">
        <title>101 Dothideomycetes genomes: a test case for predicting lifestyles and emergence of pathogens.</title>
        <authorList>
            <person name="Haridas S."/>
            <person name="Albert R."/>
            <person name="Binder M."/>
            <person name="Bloem J."/>
            <person name="Labutti K."/>
            <person name="Salamov A."/>
            <person name="Andreopoulos B."/>
            <person name="Baker S."/>
            <person name="Barry K."/>
            <person name="Bills G."/>
            <person name="Bluhm B."/>
            <person name="Cannon C."/>
            <person name="Castanera R."/>
            <person name="Culley D."/>
            <person name="Daum C."/>
            <person name="Ezra D."/>
            <person name="Gonzalez J."/>
            <person name="Henrissat B."/>
            <person name="Kuo A."/>
            <person name="Liang C."/>
            <person name="Lipzen A."/>
            <person name="Lutzoni F."/>
            <person name="Magnuson J."/>
            <person name="Mondo S."/>
            <person name="Nolan M."/>
            <person name="Ohm R."/>
            <person name="Pangilinan J."/>
            <person name="Park H.-J."/>
            <person name="Ramirez L."/>
            <person name="Alfaro M."/>
            <person name="Sun H."/>
            <person name="Tritt A."/>
            <person name="Yoshinaga Y."/>
            <person name="Zwiers L.-H."/>
            <person name="Turgeon B."/>
            <person name="Goodwin S."/>
            <person name="Spatafora J."/>
            <person name="Crous P."/>
            <person name="Grigoriev I."/>
        </authorList>
    </citation>
    <scope>NUCLEOTIDE SEQUENCE</scope>
    <source>
        <strain evidence="2">CBS 116435</strain>
    </source>
</reference>
<comment type="caution">
    <text evidence="2">The sequence shown here is derived from an EMBL/GenBank/DDBJ whole genome shotgun (WGS) entry which is preliminary data.</text>
</comment>
<name>A0A9P4UQU4_9PEZI</name>
<sequence>MEKLVLRGIMYGADKIPDSWFEAVPGGFYRPKDKNGRPIKSGSRPKETGSHHSHHSRRHSADSYDRRHHRDDHRSGRPSHHDRYAQDTYDGADADYRARHKAGDRHKYHHQPRRDGANDRDGRRDYDRRGRPEFRSPVYDDTKGGRPRPPPTADGGPPPAQPMFDSRRRSGFVPPMEAPAADETPASAPNPTERGVKQDAPVNGPYVPFSHIYGRGSSLPRTYRDNTMRQAPPTGIPPPRRDDAPGAAYNPAHSGFVPDSRPAPRPYEDDDVSGYDPLDSGAPPQTEDSYRRSHSINRYPANDPRGYSDISRGRSRSQHRGKFPDMQKP</sequence>